<evidence type="ECO:0000256" key="4">
    <source>
        <dbReference type="SAM" id="Phobius"/>
    </source>
</evidence>
<evidence type="ECO:0000313" key="6">
    <source>
        <dbReference type="EMBL" id="MDN3618757.1"/>
    </source>
</evidence>
<dbReference type="GO" id="GO:0016757">
    <property type="term" value="F:glycosyltransferase activity"/>
    <property type="evidence" value="ECO:0007669"/>
    <property type="project" value="UniProtKB-KW"/>
</dbReference>
<dbReference type="RefSeq" id="WP_261973480.1">
    <property type="nucleotide sequence ID" value="NZ_CP103460.1"/>
</dbReference>
<feature type="transmembrane region" description="Helical" evidence="4">
    <location>
        <begin position="6"/>
        <end position="29"/>
    </location>
</feature>
<evidence type="ECO:0000259" key="5">
    <source>
        <dbReference type="Pfam" id="PF00535"/>
    </source>
</evidence>
<keyword evidence="4" id="KW-0812">Transmembrane</keyword>
<keyword evidence="2 6" id="KW-0328">Glycosyltransferase</keyword>
<dbReference type="SUPFAM" id="SSF53448">
    <property type="entry name" value="Nucleotide-diphospho-sugar transferases"/>
    <property type="match status" value="1"/>
</dbReference>
<feature type="transmembrane region" description="Helical" evidence="4">
    <location>
        <begin position="281"/>
        <end position="303"/>
    </location>
</feature>
<evidence type="ECO:0000313" key="7">
    <source>
        <dbReference type="Proteomes" id="UP001228636"/>
    </source>
</evidence>
<proteinExistence type="inferred from homology"/>
<feature type="domain" description="Glycosyltransferase 2-like" evidence="5">
    <location>
        <begin position="44"/>
        <end position="160"/>
    </location>
</feature>
<comment type="similarity">
    <text evidence="1">Belongs to the glycosyltransferase 2 family.</text>
</comment>
<name>A0AAJ1QVE2_9FLAO</name>
<evidence type="ECO:0000256" key="2">
    <source>
        <dbReference type="ARBA" id="ARBA00022676"/>
    </source>
</evidence>
<dbReference type="EC" id="2.4.-.-" evidence="6"/>
<keyword evidence="3 6" id="KW-0808">Transferase</keyword>
<accession>A0AAJ1QVE2</accession>
<reference evidence="6 7" key="1">
    <citation type="journal article" date="2014" name="Int. J. Syst. Evol. Microbiol.">
        <title>Complete genome sequence of Corynebacterium casei LMG S-19264T (=DSM 44701T), isolated from a smear-ripened cheese.</title>
        <authorList>
            <consortium name="US DOE Joint Genome Institute (JGI-PGF)"/>
            <person name="Walter F."/>
            <person name="Albersmeier A."/>
            <person name="Kalinowski J."/>
            <person name="Ruckert C."/>
        </authorList>
    </citation>
    <scope>NUCLEOTIDE SEQUENCE [LARGE SCALE GENOMIC DNA]</scope>
    <source>
        <strain evidence="6 7">CECT 8670</strain>
    </source>
</reference>
<dbReference type="AlphaFoldDB" id="A0AAJ1QVE2"/>
<dbReference type="Proteomes" id="UP001228636">
    <property type="component" value="Unassembled WGS sequence"/>
</dbReference>
<evidence type="ECO:0000256" key="1">
    <source>
        <dbReference type="ARBA" id="ARBA00006739"/>
    </source>
</evidence>
<dbReference type="PANTHER" id="PTHR43630:SF1">
    <property type="entry name" value="POLY-BETA-1,6-N-ACETYL-D-GLUCOSAMINE SYNTHASE"/>
    <property type="match status" value="1"/>
</dbReference>
<evidence type="ECO:0000256" key="3">
    <source>
        <dbReference type="ARBA" id="ARBA00022679"/>
    </source>
</evidence>
<dbReference type="Pfam" id="PF00535">
    <property type="entry name" value="Glycos_transf_2"/>
    <property type="match status" value="1"/>
</dbReference>
<organism evidence="6 7">
    <name type="scientific">Polaribacter sejongensis</name>
    <dbReference type="NCBI Taxonomy" id="985043"/>
    <lineage>
        <taxon>Bacteria</taxon>
        <taxon>Pseudomonadati</taxon>
        <taxon>Bacteroidota</taxon>
        <taxon>Flavobacteriia</taxon>
        <taxon>Flavobacteriales</taxon>
        <taxon>Flavobacteriaceae</taxon>
    </lineage>
</organism>
<keyword evidence="4" id="KW-0472">Membrane</keyword>
<dbReference type="InterPro" id="IPR029044">
    <property type="entry name" value="Nucleotide-diphossugar_trans"/>
</dbReference>
<dbReference type="EMBL" id="JAUFQH010000004">
    <property type="protein sequence ID" value="MDN3618757.1"/>
    <property type="molecule type" value="Genomic_DNA"/>
</dbReference>
<protein>
    <submittedName>
        <fullName evidence="6">Glycosyltransferase</fullName>
        <ecNumber evidence="6">2.4.-.-</ecNumber>
    </submittedName>
</protein>
<comment type="caution">
    <text evidence="6">The sequence shown here is derived from an EMBL/GenBank/DDBJ whole genome shotgun (WGS) entry which is preliminary data.</text>
</comment>
<gene>
    <name evidence="6" type="ORF">QWY81_04725</name>
</gene>
<feature type="transmembrane region" description="Helical" evidence="4">
    <location>
        <begin position="309"/>
        <end position="328"/>
    </location>
</feature>
<feature type="transmembrane region" description="Helical" evidence="4">
    <location>
        <begin position="335"/>
        <end position="356"/>
    </location>
</feature>
<dbReference type="Gene3D" id="3.90.550.10">
    <property type="entry name" value="Spore Coat Polysaccharide Biosynthesis Protein SpsA, Chain A"/>
    <property type="match status" value="1"/>
</dbReference>
<sequence length="367" mass="42744">MILSVLFYSFVVFTAIQIIYYLIFSSFLFKKKTDRKNALDIPITVIVCAKNEAKNLQDFLPSILNQDYSNFDIVLINDASSDETLEVMESFEKEHSNIKLINVENIEAFWGNKKYALTLGIKGAKNDHLLFTDADCKPVSKHWISEMAQNFNEEKTIVLGYGKYKKEKLLVNLFVRFETLLTAIQYFSYAKLGSPYMGVGRNLAYHRSEFFNVKGFINHIHIKSGDDDLFIQDAANKENTTFSISKKSFTESIAPKSFKEWFQQKRRHISTAKYYKPKHKFFLGLFFLSKVLFYLLAIPLFFLYSWEPVLAIFLTYYIVQFIVIGFSAKKLKEPTITYVLPFLEIGLLIFHFSIFITNLSSKPNHWK</sequence>
<dbReference type="PANTHER" id="PTHR43630">
    <property type="entry name" value="POLY-BETA-1,6-N-ACETYL-D-GLUCOSAMINE SYNTHASE"/>
    <property type="match status" value="1"/>
</dbReference>
<dbReference type="InterPro" id="IPR001173">
    <property type="entry name" value="Glyco_trans_2-like"/>
</dbReference>
<keyword evidence="4" id="KW-1133">Transmembrane helix</keyword>